<name>A0A369JYN8_HYPMA</name>
<accession>A0A369JYN8</accession>
<evidence type="ECO:0000313" key="2">
    <source>
        <dbReference type="Proteomes" id="UP000076154"/>
    </source>
</evidence>
<sequence>MGRMPLPGAVLRCTAVERNPSIGGAWMSYSTTTTSETGPALIPTFSYRSSFSNTVVRSEVSTAKFSPHMDPAMLLATTDPVAVYLWVKVKTAALARFLVLGFLIRRPTLSLCSAMQHTLKQAPSSRLPSHRRLHPLFRPEARLGHSVGLGSVLDEEVGACWMEVAMLGEELVYPGVW</sequence>
<dbReference type="InParanoid" id="A0A369JYN8"/>
<dbReference type="EMBL" id="LUEZ02000016">
    <property type="protein sequence ID" value="RDB27469.1"/>
    <property type="molecule type" value="Genomic_DNA"/>
</dbReference>
<evidence type="ECO:0000313" key="1">
    <source>
        <dbReference type="EMBL" id="RDB27469.1"/>
    </source>
</evidence>
<reference evidence="1" key="1">
    <citation type="submission" date="2018-04" db="EMBL/GenBank/DDBJ databases">
        <title>Whole genome sequencing of Hypsizygus marmoreus.</title>
        <authorList>
            <person name="Choi I.-G."/>
            <person name="Min B."/>
            <person name="Kim J.-G."/>
            <person name="Kim S."/>
            <person name="Oh Y.-L."/>
            <person name="Kong W.-S."/>
            <person name="Park H."/>
            <person name="Jeong J."/>
            <person name="Song E.-S."/>
        </authorList>
    </citation>
    <scope>NUCLEOTIDE SEQUENCE [LARGE SCALE GENOMIC DNA]</scope>
    <source>
        <strain evidence="1">51987-8</strain>
    </source>
</reference>
<gene>
    <name evidence="1" type="ORF">Hypma_004090</name>
</gene>
<proteinExistence type="predicted"/>
<dbReference type="Proteomes" id="UP000076154">
    <property type="component" value="Unassembled WGS sequence"/>
</dbReference>
<dbReference type="AlphaFoldDB" id="A0A369JYN8"/>
<keyword evidence="2" id="KW-1185">Reference proteome</keyword>
<organism evidence="1 2">
    <name type="scientific">Hypsizygus marmoreus</name>
    <name type="common">White beech mushroom</name>
    <name type="synonym">Agaricus marmoreus</name>
    <dbReference type="NCBI Taxonomy" id="39966"/>
    <lineage>
        <taxon>Eukaryota</taxon>
        <taxon>Fungi</taxon>
        <taxon>Dikarya</taxon>
        <taxon>Basidiomycota</taxon>
        <taxon>Agaricomycotina</taxon>
        <taxon>Agaricomycetes</taxon>
        <taxon>Agaricomycetidae</taxon>
        <taxon>Agaricales</taxon>
        <taxon>Tricholomatineae</taxon>
        <taxon>Lyophyllaceae</taxon>
        <taxon>Hypsizygus</taxon>
    </lineage>
</organism>
<comment type="caution">
    <text evidence="1">The sequence shown here is derived from an EMBL/GenBank/DDBJ whole genome shotgun (WGS) entry which is preliminary data.</text>
</comment>
<protein>
    <submittedName>
        <fullName evidence="1">Uncharacterized protein</fullName>
    </submittedName>
</protein>